<keyword evidence="3" id="KW-0067">ATP-binding</keyword>
<name>A0ABP1S0W6_9HEXA</name>
<proteinExistence type="inferred from homology"/>
<protein>
    <submittedName>
        <fullName evidence="4">Uncharacterized protein</fullName>
    </submittedName>
</protein>
<gene>
    <name evidence="4" type="ORF">ODALV1_LOCUS28274</name>
</gene>
<dbReference type="InterPro" id="IPR013126">
    <property type="entry name" value="Hsp_70_fam"/>
</dbReference>
<dbReference type="Pfam" id="PF00012">
    <property type="entry name" value="HSP70"/>
    <property type="match status" value="1"/>
</dbReference>
<dbReference type="SUPFAM" id="SSF53067">
    <property type="entry name" value="Actin-like ATPase domain"/>
    <property type="match status" value="1"/>
</dbReference>
<comment type="similarity">
    <text evidence="1">Belongs to the heat shock protein 70 family.</text>
</comment>
<sequence length="853" mass="98532">MANTSEAHSPTKLGWNFRKEMVVKLRGKLQLAFIEAGWKELLSENEGSGVYATFCEDEQIIRDLVNKTLRSLILEHCPLEEDEDLKLVLEAESNTFLTTVLETNQKHREQCTTYMNKMLETFSCKYQRKLHAFLKIISSISRDESALQSFHTETARKLCDEYDSAEKPGNDEFQNGYREQILERFERMFFGASTDHRKMAEETRSKIEDTITKHCENYSRLLNEEAKNIHSITELEKMHQNLSGSTVQIFKIELSFLGTIQYNFAELKLTESLNQAYQKILLEISEIMKKNKKICKEEVEAGIVKYKSEMKKAIQCKPISEDHIDLSVEHQRVFESVLSDFDSRLAKEDDSFSTKDLKSGFKQRLEVKLLNELAAFEKEWEANSRMVQLEVQEYLSASSCKLQQALWRNTCASSKLEDIQSLCKIEVAAANDRFHQRFPNLSERYQQQLWKQFVSRINEKTEKIIIDRMEAKYEIFMRQSISENPFIHGEELHALHESILNSPLGQSNESTSHQQLRVKIENVYKNIENEQEVKISNRSNAAALLEILLLSHSSIIFKKLCDGGLPEEIEDFRKEDREKILMQYKENISWAKSTNAYTDLLRELEVRLNTTFEKTKLAIEQLETFYNEYYRREDLSSENIIPPGVYQKIHDNACSSAISKGIEKNLLPDEKVFGNKSKTFLDKKHQEKLADATVIGFGCDNCKSPVSVNGQIQMLPHYDKSREESTSMATYVGVGDCDGLVGQHAKPSVEEFSEFRHIIWNLSFICCSNMSNYNWWINNYSAWKMAKIQGTISIDGLIAKVLSKLFQKLKKNAEKSLNHSVKNCVVTVDHEFDESAKCDIVKAVELAGFTLHF</sequence>
<evidence type="ECO:0000256" key="2">
    <source>
        <dbReference type="ARBA" id="ARBA00022741"/>
    </source>
</evidence>
<evidence type="ECO:0000313" key="4">
    <source>
        <dbReference type="EMBL" id="CAL8140399.1"/>
    </source>
</evidence>
<keyword evidence="2" id="KW-0547">Nucleotide-binding</keyword>
<comment type="caution">
    <text evidence="4">The sequence shown here is derived from an EMBL/GenBank/DDBJ whole genome shotgun (WGS) entry which is preliminary data.</text>
</comment>
<keyword evidence="5" id="KW-1185">Reference proteome</keyword>
<accession>A0ABP1S0W6</accession>
<organism evidence="4 5">
    <name type="scientific">Orchesella dallaii</name>
    <dbReference type="NCBI Taxonomy" id="48710"/>
    <lineage>
        <taxon>Eukaryota</taxon>
        <taxon>Metazoa</taxon>
        <taxon>Ecdysozoa</taxon>
        <taxon>Arthropoda</taxon>
        <taxon>Hexapoda</taxon>
        <taxon>Collembola</taxon>
        <taxon>Entomobryomorpha</taxon>
        <taxon>Entomobryoidea</taxon>
        <taxon>Orchesellidae</taxon>
        <taxon>Orchesellinae</taxon>
        <taxon>Orchesella</taxon>
    </lineage>
</organism>
<dbReference type="Proteomes" id="UP001642540">
    <property type="component" value="Unassembled WGS sequence"/>
</dbReference>
<dbReference type="InterPro" id="IPR043129">
    <property type="entry name" value="ATPase_NBD"/>
</dbReference>
<evidence type="ECO:0000313" key="5">
    <source>
        <dbReference type="Proteomes" id="UP001642540"/>
    </source>
</evidence>
<evidence type="ECO:0000256" key="3">
    <source>
        <dbReference type="ARBA" id="ARBA00022840"/>
    </source>
</evidence>
<dbReference type="Gene3D" id="3.30.420.40">
    <property type="match status" value="1"/>
</dbReference>
<evidence type="ECO:0000256" key="1">
    <source>
        <dbReference type="ARBA" id="ARBA00007381"/>
    </source>
</evidence>
<dbReference type="EMBL" id="CAXLJM020000136">
    <property type="protein sequence ID" value="CAL8140399.1"/>
    <property type="molecule type" value="Genomic_DNA"/>
</dbReference>
<reference evidence="4 5" key="1">
    <citation type="submission" date="2024-08" db="EMBL/GenBank/DDBJ databases">
        <authorList>
            <person name="Cucini C."/>
            <person name="Frati F."/>
        </authorList>
    </citation>
    <scope>NUCLEOTIDE SEQUENCE [LARGE SCALE GENOMIC DNA]</scope>
</reference>